<evidence type="ECO:0000256" key="1">
    <source>
        <dbReference type="SAM" id="Phobius"/>
    </source>
</evidence>
<keyword evidence="1" id="KW-0812">Transmembrane</keyword>
<evidence type="ECO:0000313" key="2">
    <source>
        <dbReference type="EMBL" id="KAK0444744.1"/>
    </source>
</evidence>
<dbReference type="AlphaFoldDB" id="A0AA39JNU8"/>
<protein>
    <submittedName>
        <fullName evidence="2">Uncharacterized protein</fullName>
    </submittedName>
</protein>
<dbReference type="Proteomes" id="UP001175226">
    <property type="component" value="Unassembled WGS sequence"/>
</dbReference>
<sequence length="82" mass="8769">MSRILSGSTVTVASGIVLIAILACSTVCGSRSNQGHARRRRDILARNVQSMAGLQTYEVALIFVKSSSLYSGHTIIFQNATL</sequence>
<dbReference type="PROSITE" id="PS51257">
    <property type="entry name" value="PROKAR_LIPOPROTEIN"/>
    <property type="match status" value="1"/>
</dbReference>
<comment type="caution">
    <text evidence="2">The sequence shown here is derived from an EMBL/GenBank/DDBJ whole genome shotgun (WGS) entry which is preliminary data.</text>
</comment>
<name>A0AA39JNU8_9AGAR</name>
<reference evidence="2" key="1">
    <citation type="submission" date="2023-06" db="EMBL/GenBank/DDBJ databases">
        <authorList>
            <consortium name="Lawrence Berkeley National Laboratory"/>
            <person name="Ahrendt S."/>
            <person name="Sahu N."/>
            <person name="Indic B."/>
            <person name="Wong-Bajracharya J."/>
            <person name="Merenyi Z."/>
            <person name="Ke H.-M."/>
            <person name="Monk M."/>
            <person name="Kocsube S."/>
            <person name="Drula E."/>
            <person name="Lipzen A."/>
            <person name="Balint B."/>
            <person name="Henrissat B."/>
            <person name="Andreopoulos B."/>
            <person name="Martin F.M."/>
            <person name="Harder C.B."/>
            <person name="Rigling D."/>
            <person name="Ford K.L."/>
            <person name="Foster G.D."/>
            <person name="Pangilinan J."/>
            <person name="Papanicolaou A."/>
            <person name="Barry K."/>
            <person name="LaButti K."/>
            <person name="Viragh M."/>
            <person name="Koriabine M."/>
            <person name="Yan M."/>
            <person name="Riley R."/>
            <person name="Champramary S."/>
            <person name="Plett K.L."/>
            <person name="Tsai I.J."/>
            <person name="Slot J."/>
            <person name="Sipos G."/>
            <person name="Plett J."/>
            <person name="Nagy L.G."/>
            <person name="Grigoriev I.V."/>
        </authorList>
    </citation>
    <scope>NUCLEOTIDE SEQUENCE</scope>
    <source>
        <strain evidence="2">FPL87.14</strain>
    </source>
</reference>
<feature type="transmembrane region" description="Helical" evidence="1">
    <location>
        <begin position="12"/>
        <end position="30"/>
    </location>
</feature>
<organism evidence="2 3">
    <name type="scientific">Armillaria borealis</name>
    <dbReference type="NCBI Taxonomy" id="47425"/>
    <lineage>
        <taxon>Eukaryota</taxon>
        <taxon>Fungi</taxon>
        <taxon>Dikarya</taxon>
        <taxon>Basidiomycota</taxon>
        <taxon>Agaricomycotina</taxon>
        <taxon>Agaricomycetes</taxon>
        <taxon>Agaricomycetidae</taxon>
        <taxon>Agaricales</taxon>
        <taxon>Marasmiineae</taxon>
        <taxon>Physalacriaceae</taxon>
        <taxon>Armillaria</taxon>
    </lineage>
</organism>
<gene>
    <name evidence="2" type="ORF">EV421DRAFT_1799370</name>
</gene>
<keyword evidence="1" id="KW-1133">Transmembrane helix</keyword>
<keyword evidence="1" id="KW-0472">Membrane</keyword>
<dbReference type="EMBL" id="JAUEPT010000018">
    <property type="protein sequence ID" value="KAK0444744.1"/>
    <property type="molecule type" value="Genomic_DNA"/>
</dbReference>
<evidence type="ECO:0000313" key="3">
    <source>
        <dbReference type="Proteomes" id="UP001175226"/>
    </source>
</evidence>
<proteinExistence type="predicted"/>
<accession>A0AA39JNU8</accession>
<keyword evidence="3" id="KW-1185">Reference proteome</keyword>